<proteinExistence type="predicted"/>
<accession>A0ABV9T111</accession>
<dbReference type="InterPro" id="IPR025367">
    <property type="entry name" value="DUF4271"/>
</dbReference>
<feature type="transmembrane region" description="Helical" evidence="1">
    <location>
        <begin position="351"/>
        <end position="371"/>
    </location>
</feature>
<gene>
    <name evidence="2" type="ORF">ACFPFU_11370</name>
</gene>
<name>A0ABV9T111_9BACT</name>
<keyword evidence="1" id="KW-0472">Membrane</keyword>
<sequence length="372" mass="42981">MIKFIRLIFALFICFGASGFDCLLYGQVLENYDPHIAVSQNAKFFERADRLDVTIDLVKFPQADLRISMPADAALFFGGELWGVSPRDTVLYINMKDLVAHFSHGNNQLELSIFKKRIRKNEVSISKGIFAEAGRENATTEMEDQSRREKDMMKEFFFLAILLILFLVALLRTVYPSVFAVLLRSRSVFSAEDFWESAGLTKVYSSELLFFMILVNMAVSLLLMVFFSILEIPVFGIYIAAELNYLFLVWLSASVLLTILAFLKFVWIKINTFIFSLWKFELPHFFFLLRVKGLGMAAVIFLLIALYANDMMRDQTYLIYVLLGFLIFYLIGILVLLTWMTKKIEFKIYHLFSYLCTAELIPFLAICKWVLG</sequence>
<feature type="transmembrane region" description="Helical" evidence="1">
    <location>
        <begin position="319"/>
        <end position="339"/>
    </location>
</feature>
<protein>
    <submittedName>
        <fullName evidence="2">DUF4271 domain-containing protein</fullName>
    </submittedName>
</protein>
<keyword evidence="1" id="KW-1133">Transmembrane helix</keyword>
<dbReference type="EMBL" id="JBHSJJ010000005">
    <property type="protein sequence ID" value="MFC4872293.1"/>
    <property type="molecule type" value="Genomic_DNA"/>
</dbReference>
<evidence type="ECO:0000313" key="2">
    <source>
        <dbReference type="EMBL" id="MFC4872293.1"/>
    </source>
</evidence>
<evidence type="ECO:0000256" key="1">
    <source>
        <dbReference type="SAM" id="Phobius"/>
    </source>
</evidence>
<dbReference type="Proteomes" id="UP001595818">
    <property type="component" value="Unassembled WGS sequence"/>
</dbReference>
<feature type="transmembrane region" description="Helical" evidence="1">
    <location>
        <begin position="247"/>
        <end position="267"/>
    </location>
</feature>
<organism evidence="2 3">
    <name type="scientific">Negadavirga shengliensis</name>
    <dbReference type="NCBI Taxonomy" id="1389218"/>
    <lineage>
        <taxon>Bacteria</taxon>
        <taxon>Pseudomonadati</taxon>
        <taxon>Bacteroidota</taxon>
        <taxon>Cytophagia</taxon>
        <taxon>Cytophagales</taxon>
        <taxon>Cyclobacteriaceae</taxon>
        <taxon>Negadavirga</taxon>
    </lineage>
</organism>
<feature type="transmembrane region" description="Helical" evidence="1">
    <location>
        <begin position="287"/>
        <end position="307"/>
    </location>
</feature>
<comment type="caution">
    <text evidence="2">The sequence shown here is derived from an EMBL/GenBank/DDBJ whole genome shotgun (WGS) entry which is preliminary data.</text>
</comment>
<keyword evidence="1" id="KW-0812">Transmembrane</keyword>
<reference evidence="3" key="1">
    <citation type="journal article" date="2019" name="Int. J. Syst. Evol. Microbiol.">
        <title>The Global Catalogue of Microorganisms (GCM) 10K type strain sequencing project: providing services to taxonomists for standard genome sequencing and annotation.</title>
        <authorList>
            <consortium name="The Broad Institute Genomics Platform"/>
            <consortium name="The Broad Institute Genome Sequencing Center for Infectious Disease"/>
            <person name="Wu L."/>
            <person name="Ma J."/>
        </authorList>
    </citation>
    <scope>NUCLEOTIDE SEQUENCE [LARGE SCALE GENOMIC DNA]</scope>
    <source>
        <strain evidence="3">CGMCC 4.7466</strain>
    </source>
</reference>
<feature type="transmembrane region" description="Helical" evidence="1">
    <location>
        <begin position="208"/>
        <end position="241"/>
    </location>
</feature>
<keyword evidence="3" id="KW-1185">Reference proteome</keyword>
<feature type="transmembrane region" description="Helical" evidence="1">
    <location>
        <begin position="156"/>
        <end position="183"/>
    </location>
</feature>
<evidence type="ECO:0000313" key="3">
    <source>
        <dbReference type="Proteomes" id="UP001595818"/>
    </source>
</evidence>
<dbReference type="RefSeq" id="WP_377064553.1">
    <property type="nucleotide sequence ID" value="NZ_JBHSJJ010000005.1"/>
</dbReference>
<dbReference type="Pfam" id="PF14093">
    <property type="entry name" value="DUF4271"/>
    <property type="match status" value="1"/>
</dbReference>